<keyword evidence="2" id="KW-1185">Reference proteome</keyword>
<dbReference type="EMBL" id="VMBG01000001">
    <property type="protein sequence ID" value="TSJ79723.1"/>
    <property type="molecule type" value="Genomic_DNA"/>
</dbReference>
<proteinExistence type="predicted"/>
<reference evidence="1 2" key="1">
    <citation type="submission" date="2019-07" db="EMBL/GenBank/DDBJ databases">
        <title>Description of 53C-WASEF.</title>
        <authorList>
            <person name="Pitt A."/>
            <person name="Hahn M.W."/>
        </authorList>
    </citation>
    <scope>NUCLEOTIDE SEQUENCE [LARGE SCALE GENOMIC DNA]</scope>
    <source>
        <strain evidence="1 2">53C-WASEF</strain>
    </source>
</reference>
<name>A0A556QSX3_9BACT</name>
<dbReference type="Proteomes" id="UP000315648">
    <property type="component" value="Unassembled WGS sequence"/>
</dbReference>
<gene>
    <name evidence="1" type="ORF">FPL22_05115</name>
</gene>
<dbReference type="AlphaFoldDB" id="A0A556QSX3"/>
<sequence>MLLFVVTITNRGDTQAAGAEFG</sequence>
<evidence type="ECO:0000313" key="2">
    <source>
        <dbReference type="Proteomes" id="UP000315648"/>
    </source>
</evidence>
<accession>A0A556QSX3</accession>
<organism evidence="1 2">
    <name type="scientific">Rariglobus hedericola</name>
    <dbReference type="NCBI Taxonomy" id="2597822"/>
    <lineage>
        <taxon>Bacteria</taxon>
        <taxon>Pseudomonadati</taxon>
        <taxon>Verrucomicrobiota</taxon>
        <taxon>Opitutia</taxon>
        <taxon>Opitutales</taxon>
        <taxon>Opitutaceae</taxon>
        <taxon>Rariglobus</taxon>
    </lineage>
</organism>
<protein>
    <submittedName>
        <fullName evidence="1">Uncharacterized protein</fullName>
    </submittedName>
</protein>
<evidence type="ECO:0000313" key="1">
    <source>
        <dbReference type="EMBL" id="TSJ79723.1"/>
    </source>
</evidence>
<comment type="caution">
    <text evidence="1">The sequence shown here is derived from an EMBL/GenBank/DDBJ whole genome shotgun (WGS) entry which is preliminary data.</text>
</comment>